<dbReference type="EMBL" id="JADCNM010000631">
    <property type="protein sequence ID" value="KAG0445966.1"/>
    <property type="molecule type" value="Genomic_DNA"/>
</dbReference>
<evidence type="ECO:0000313" key="4">
    <source>
        <dbReference type="Proteomes" id="UP000636800"/>
    </source>
</evidence>
<evidence type="ECO:0000313" key="3">
    <source>
        <dbReference type="EMBL" id="KAG0445966.1"/>
    </source>
</evidence>
<dbReference type="Proteomes" id="UP000636800">
    <property type="component" value="Unassembled WGS sequence"/>
</dbReference>
<feature type="compositionally biased region" description="Basic and acidic residues" evidence="1">
    <location>
        <begin position="78"/>
        <end position="96"/>
    </location>
</feature>
<reference evidence="4 5" key="1">
    <citation type="journal article" date="2020" name="Nat. Food">
        <title>A phased Vanilla planifolia genome enables genetic improvement of flavour and production.</title>
        <authorList>
            <person name="Hasing T."/>
            <person name="Tang H."/>
            <person name="Brym M."/>
            <person name="Khazi F."/>
            <person name="Huang T."/>
            <person name="Chambers A.H."/>
        </authorList>
    </citation>
    <scope>NUCLEOTIDE SEQUENCE [LARGE SCALE GENOMIC DNA]</scope>
    <source>
        <tissue evidence="2">Leaf</tissue>
    </source>
</reference>
<sequence>METLTSGQDVYDGGQFCPGVGWSARKPVYGDDGLAEFITFFFTNRPCIRVKVTATVLRILVTAAHHLELFLQRLAKDGDEERRETTSEEVEERMPDDLYPSPAITHKDAADVRPTR</sequence>
<evidence type="ECO:0000313" key="2">
    <source>
        <dbReference type="EMBL" id="KAG0445955.1"/>
    </source>
</evidence>
<gene>
    <name evidence="2" type="ORF">HPP92_029066</name>
    <name evidence="3" type="ORF">HPP92_029077</name>
</gene>
<accession>A0A835P335</accession>
<evidence type="ECO:0000313" key="5">
    <source>
        <dbReference type="Proteomes" id="UP000639772"/>
    </source>
</evidence>
<organism evidence="2 4">
    <name type="scientific">Vanilla planifolia</name>
    <name type="common">Vanilla</name>
    <dbReference type="NCBI Taxonomy" id="51239"/>
    <lineage>
        <taxon>Eukaryota</taxon>
        <taxon>Viridiplantae</taxon>
        <taxon>Streptophyta</taxon>
        <taxon>Embryophyta</taxon>
        <taxon>Tracheophyta</taxon>
        <taxon>Spermatophyta</taxon>
        <taxon>Magnoliopsida</taxon>
        <taxon>Liliopsida</taxon>
        <taxon>Asparagales</taxon>
        <taxon>Orchidaceae</taxon>
        <taxon>Vanilloideae</taxon>
        <taxon>Vanilleae</taxon>
        <taxon>Vanilla</taxon>
    </lineage>
</organism>
<protein>
    <submittedName>
        <fullName evidence="2">Uncharacterized protein</fullName>
    </submittedName>
</protein>
<proteinExistence type="predicted"/>
<comment type="caution">
    <text evidence="2">The sequence shown here is derived from an EMBL/GenBank/DDBJ whole genome shotgun (WGS) entry which is preliminary data.</text>
</comment>
<dbReference type="Proteomes" id="UP000639772">
    <property type="component" value="Unassembled WGS sequence"/>
</dbReference>
<name>A0A835P335_VANPL</name>
<keyword evidence="4" id="KW-1185">Reference proteome</keyword>
<dbReference type="EMBL" id="JADCNL010000630">
    <property type="protein sequence ID" value="KAG0445955.1"/>
    <property type="molecule type" value="Genomic_DNA"/>
</dbReference>
<feature type="compositionally biased region" description="Basic and acidic residues" evidence="1">
    <location>
        <begin position="105"/>
        <end position="116"/>
    </location>
</feature>
<dbReference type="AlphaFoldDB" id="A0A835P335"/>
<feature type="region of interest" description="Disordered" evidence="1">
    <location>
        <begin position="78"/>
        <end position="116"/>
    </location>
</feature>
<evidence type="ECO:0000256" key="1">
    <source>
        <dbReference type="SAM" id="MobiDB-lite"/>
    </source>
</evidence>